<sequence>MSAGLRSWPRSCLCALPPDRLSDCSPQRPRRLCPGRAVFLILVKNSEASFPTTPSAPSAAAAQKAPELADALPTFAQLPSAVRSQLELFMQARRADIAAIGAPVSDAVGYLESFVLGGGKRIRPLYAWAGFLGGGGLERGEEDPAAMLRAASSLEFIQACALIHDDIADASDTRRGFPTVHRALESQHREQQWSGDAAHYGQSAAVLVGDLALVWAEDMFQDSGLSAAAHARARAPWRGMRTEVIGGQLLDINLEATACESVELADSVNRFKTAAYTIERPLHIGAAIAGATNKLIAAFRGYGRDIGIAYQLRDDELGVFGDPSVTGKPAGDDLREGKRTVLLSLALQRADAQDPAAAATLRRLVGATDDPADIARMATIIADSGAREDLEARIEALRNSGLQHLRSAQVSAEVLDMLESLALTSTARKA</sequence>
<comment type="pathway">
    <text evidence="2">Isoprenoid biosynthesis.</text>
</comment>
<evidence type="ECO:0000256" key="5">
    <source>
        <dbReference type="ARBA" id="ARBA00022723"/>
    </source>
</evidence>
<dbReference type="GO" id="GO:0004659">
    <property type="term" value="F:prenyltransferase activity"/>
    <property type="evidence" value="ECO:0007669"/>
    <property type="project" value="InterPro"/>
</dbReference>
<dbReference type="Proteomes" id="UP000594681">
    <property type="component" value="Chromosome"/>
</dbReference>
<accession>A0A7T0KD09</accession>
<dbReference type="InterPro" id="IPR033749">
    <property type="entry name" value="Polyprenyl_synt_CS"/>
</dbReference>
<gene>
    <name evidence="8" type="ORF">G7Y31_08085</name>
</gene>
<dbReference type="GO" id="GO:0008299">
    <property type="term" value="P:isoprenoid biosynthetic process"/>
    <property type="evidence" value="ECO:0007669"/>
    <property type="project" value="InterPro"/>
</dbReference>
<dbReference type="SFLD" id="SFLDS00005">
    <property type="entry name" value="Isoprenoid_Synthase_Type_I"/>
    <property type="match status" value="1"/>
</dbReference>
<dbReference type="PROSITE" id="PS00723">
    <property type="entry name" value="POLYPRENYL_SYNTHASE_1"/>
    <property type="match status" value="1"/>
</dbReference>
<comment type="cofactor">
    <cofactor evidence="1">
        <name>Mg(2+)</name>
        <dbReference type="ChEBI" id="CHEBI:18420"/>
    </cofactor>
</comment>
<dbReference type="SUPFAM" id="SSF48576">
    <property type="entry name" value="Terpenoid synthases"/>
    <property type="match status" value="1"/>
</dbReference>
<dbReference type="CDD" id="cd00685">
    <property type="entry name" value="Trans_IPPS_HT"/>
    <property type="match status" value="1"/>
</dbReference>
<dbReference type="EMBL" id="CP064954">
    <property type="protein sequence ID" value="QPK78515.1"/>
    <property type="molecule type" value="Genomic_DNA"/>
</dbReference>
<proteinExistence type="inferred from homology"/>
<dbReference type="GO" id="GO:0046872">
    <property type="term" value="F:metal ion binding"/>
    <property type="evidence" value="ECO:0007669"/>
    <property type="project" value="UniProtKB-KW"/>
</dbReference>
<keyword evidence="9" id="KW-1185">Reference proteome</keyword>
<evidence type="ECO:0000256" key="4">
    <source>
        <dbReference type="ARBA" id="ARBA00022679"/>
    </source>
</evidence>
<dbReference type="Pfam" id="PF00348">
    <property type="entry name" value="polyprenyl_synt"/>
    <property type="match status" value="1"/>
</dbReference>
<dbReference type="AlphaFoldDB" id="A0A7T0KD09"/>
<evidence type="ECO:0000256" key="7">
    <source>
        <dbReference type="RuleBase" id="RU004466"/>
    </source>
</evidence>
<dbReference type="SFLD" id="SFLDG01017">
    <property type="entry name" value="Polyprenyl_Transferase_Like"/>
    <property type="match status" value="1"/>
</dbReference>
<keyword evidence="4 7" id="KW-0808">Transferase</keyword>
<dbReference type="Gene3D" id="1.10.600.10">
    <property type="entry name" value="Farnesyl Diphosphate Synthase"/>
    <property type="match status" value="1"/>
</dbReference>
<dbReference type="PANTHER" id="PTHR12001">
    <property type="entry name" value="GERANYLGERANYL PYROPHOSPHATE SYNTHASE"/>
    <property type="match status" value="1"/>
</dbReference>
<protein>
    <submittedName>
        <fullName evidence="8">Polyprenyl synthetase family protein</fullName>
    </submittedName>
</protein>
<reference evidence="8 9" key="1">
    <citation type="submission" date="2020-11" db="EMBL/GenBank/DDBJ databases">
        <title>Corynebacterium sp. ZJ-599.</title>
        <authorList>
            <person name="Zhou J."/>
        </authorList>
    </citation>
    <scope>NUCLEOTIDE SEQUENCE [LARGE SCALE GENOMIC DNA]</scope>
    <source>
        <strain evidence="8 9">ZJ-599</strain>
    </source>
</reference>
<dbReference type="InterPro" id="IPR008949">
    <property type="entry name" value="Isoprenoid_synthase_dom_sf"/>
</dbReference>
<evidence type="ECO:0000256" key="3">
    <source>
        <dbReference type="ARBA" id="ARBA00006706"/>
    </source>
</evidence>
<dbReference type="PANTHER" id="PTHR12001:SF85">
    <property type="entry name" value="SHORT CHAIN ISOPRENYL DIPHOSPHATE SYNTHASE"/>
    <property type="match status" value="1"/>
</dbReference>
<evidence type="ECO:0000313" key="9">
    <source>
        <dbReference type="Proteomes" id="UP000594681"/>
    </source>
</evidence>
<comment type="similarity">
    <text evidence="3 7">Belongs to the FPP/GGPP synthase family.</text>
</comment>
<evidence type="ECO:0000256" key="6">
    <source>
        <dbReference type="ARBA" id="ARBA00022842"/>
    </source>
</evidence>
<keyword evidence="6" id="KW-0460">Magnesium</keyword>
<dbReference type="KEGG" id="cliz:G7Y31_08085"/>
<evidence type="ECO:0000313" key="8">
    <source>
        <dbReference type="EMBL" id="QPK78515.1"/>
    </source>
</evidence>
<dbReference type="InterPro" id="IPR000092">
    <property type="entry name" value="Polyprenyl_synt"/>
</dbReference>
<evidence type="ECO:0000256" key="1">
    <source>
        <dbReference type="ARBA" id="ARBA00001946"/>
    </source>
</evidence>
<keyword evidence="5" id="KW-0479">Metal-binding</keyword>
<evidence type="ECO:0000256" key="2">
    <source>
        <dbReference type="ARBA" id="ARBA00005128"/>
    </source>
</evidence>
<name>A0A7T0KD09_9CORY</name>
<organism evidence="8 9">
    <name type="scientific">Corynebacterium lizhenjunii</name>
    <dbReference type="NCBI Taxonomy" id="2709394"/>
    <lineage>
        <taxon>Bacteria</taxon>
        <taxon>Bacillati</taxon>
        <taxon>Actinomycetota</taxon>
        <taxon>Actinomycetes</taxon>
        <taxon>Mycobacteriales</taxon>
        <taxon>Corynebacteriaceae</taxon>
        <taxon>Corynebacterium</taxon>
    </lineage>
</organism>